<keyword evidence="3" id="KW-1185">Reference proteome</keyword>
<dbReference type="AlphaFoldDB" id="A0A5E4M762"/>
<dbReference type="GO" id="GO:0008080">
    <property type="term" value="F:N-acetyltransferase activity"/>
    <property type="evidence" value="ECO:0007669"/>
    <property type="project" value="InterPro"/>
</dbReference>
<keyword evidence="2" id="KW-0012">Acyltransferase</keyword>
<dbReference type="InterPro" id="IPR016181">
    <property type="entry name" value="Acyl_CoA_acyltransferase"/>
</dbReference>
<feature type="domain" description="N-acetyltransferase" evidence="1">
    <location>
        <begin position="4"/>
        <end position="168"/>
    </location>
</feature>
<dbReference type="OrthoDB" id="329272at2759"/>
<proteinExistence type="predicted"/>
<gene>
    <name evidence="2" type="ORF">CINCED_3A012667</name>
</gene>
<dbReference type="Gene3D" id="3.40.630.30">
    <property type="match status" value="1"/>
</dbReference>
<dbReference type="EMBL" id="CABPRJ010000477">
    <property type="protein sequence ID" value="VVC28045.1"/>
    <property type="molecule type" value="Genomic_DNA"/>
</dbReference>
<organism evidence="2 3">
    <name type="scientific">Cinara cedri</name>
    <dbReference type="NCBI Taxonomy" id="506608"/>
    <lineage>
        <taxon>Eukaryota</taxon>
        <taxon>Metazoa</taxon>
        <taxon>Ecdysozoa</taxon>
        <taxon>Arthropoda</taxon>
        <taxon>Hexapoda</taxon>
        <taxon>Insecta</taxon>
        <taxon>Pterygota</taxon>
        <taxon>Neoptera</taxon>
        <taxon>Paraneoptera</taxon>
        <taxon>Hemiptera</taxon>
        <taxon>Sternorrhyncha</taxon>
        <taxon>Aphidomorpha</taxon>
        <taxon>Aphidoidea</taxon>
        <taxon>Aphididae</taxon>
        <taxon>Lachninae</taxon>
        <taxon>Cinara</taxon>
    </lineage>
</organism>
<dbReference type="Pfam" id="PF00583">
    <property type="entry name" value="Acetyltransf_1"/>
    <property type="match status" value="1"/>
</dbReference>
<dbReference type="CDD" id="cd04301">
    <property type="entry name" value="NAT_SF"/>
    <property type="match status" value="1"/>
</dbReference>
<dbReference type="GO" id="GO:1905502">
    <property type="term" value="F:acetyl-CoA binding"/>
    <property type="evidence" value="ECO:0007669"/>
    <property type="project" value="TreeGrafter"/>
</dbReference>
<evidence type="ECO:0000313" key="3">
    <source>
        <dbReference type="Proteomes" id="UP000325440"/>
    </source>
</evidence>
<protein>
    <submittedName>
        <fullName evidence="2">Acyl-CoA N-acyltransferase,GNAT domain</fullName>
    </submittedName>
</protein>
<evidence type="ECO:0000259" key="1">
    <source>
        <dbReference type="PROSITE" id="PS51186"/>
    </source>
</evidence>
<dbReference type="PROSITE" id="PS51186">
    <property type="entry name" value="GNAT"/>
    <property type="match status" value="1"/>
</dbReference>
<dbReference type="InterPro" id="IPR000182">
    <property type="entry name" value="GNAT_dom"/>
</dbReference>
<dbReference type="GO" id="GO:0005737">
    <property type="term" value="C:cytoplasm"/>
    <property type="evidence" value="ECO:0007669"/>
    <property type="project" value="TreeGrafter"/>
</dbReference>
<dbReference type="PANTHER" id="PTHR13538:SF4">
    <property type="entry name" value="N-ALPHA-ACETYLTRANSFERASE 80"/>
    <property type="match status" value="1"/>
</dbReference>
<keyword evidence="2" id="KW-0808">Transferase</keyword>
<dbReference type="SUPFAM" id="SSF55729">
    <property type="entry name" value="Acyl-CoA N-acyltransferases (Nat)"/>
    <property type="match status" value="1"/>
</dbReference>
<dbReference type="PANTHER" id="PTHR13538">
    <property type="entry name" value="N-ACETYLTRANSFERASE 6"/>
    <property type="match status" value="1"/>
</dbReference>
<reference evidence="2 3" key="1">
    <citation type="submission" date="2019-08" db="EMBL/GenBank/DDBJ databases">
        <authorList>
            <person name="Alioto T."/>
            <person name="Alioto T."/>
            <person name="Gomez Garrido J."/>
        </authorList>
    </citation>
    <scope>NUCLEOTIDE SEQUENCE [LARGE SCALE GENOMIC DNA]</scope>
</reference>
<dbReference type="InterPro" id="IPR039840">
    <property type="entry name" value="NAA80"/>
</dbReference>
<dbReference type="FunFam" id="3.40.630.30:FF:000076">
    <property type="entry name" value="Blast:N-acetyltransferase 6"/>
    <property type="match status" value="1"/>
</dbReference>
<accession>A0A5E4M762</accession>
<sequence>MDDFDVLPLHRNKHFTKQCCDLINSEWPRSETARLYSLENSCDTLPTSLVLVKNDGNNCKTVIGHLKLTPIPSMPDSVFVETVVIKTNQRGLGLGKHLMYKSEEYIKTLGLKTVYLSTIDKKEFYLKLGYVGCQSISIYGSFSSAVNKLTTNIPPPPSKKQYMKKKLIPKIKINVRYQNCQSSLKTIARSLRNRRLLDRTRDRLNKKN</sequence>
<dbReference type="Proteomes" id="UP000325440">
    <property type="component" value="Unassembled WGS sequence"/>
</dbReference>
<name>A0A5E4M762_9HEMI</name>
<evidence type="ECO:0000313" key="2">
    <source>
        <dbReference type="EMBL" id="VVC28045.1"/>
    </source>
</evidence>